<keyword evidence="4 5" id="KW-0408">Iron</keyword>
<evidence type="ECO:0000256" key="7">
    <source>
        <dbReference type="SAM" id="Phobius"/>
    </source>
</evidence>
<dbReference type="InterPro" id="IPR002403">
    <property type="entry name" value="Cyt_P450_E_grp-IV"/>
</dbReference>
<dbReference type="GO" id="GO:0004497">
    <property type="term" value="F:monooxygenase activity"/>
    <property type="evidence" value="ECO:0007669"/>
    <property type="project" value="UniProtKB-KW"/>
</dbReference>
<dbReference type="SUPFAM" id="SSF48264">
    <property type="entry name" value="Cytochrome P450"/>
    <property type="match status" value="1"/>
</dbReference>
<dbReference type="Proteomes" id="UP000799767">
    <property type="component" value="Unassembled WGS sequence"/>
</dbReference>
<keyword evidence="7" id="KW-1133">Transmembrane helix</keyword>
<keyword evidence="7" id="KW-0812">Transmembrane</keyword>
<keyword evidence="5 6" id="KW-0349">Heme</keyword>
<dbReference type="PRINTS" id="PR00465">
    <property type="entry name" value="EP450IV"/>
</dbReference>
<evidence type="ECO:0000256" key="3">
    <source>
        <dbReference type="ARBA" id="ARBA00022723"/>
    </source>
</evidence>
<comment type="similarity">
    <text evidence="2 6">Belongs to the cytochrome P450 family.</text>
</comment>
<dbReference type="GO" id="GO:0020037">
    <property type="term" value="F:heme binding"/>
    <property type="evidence" value="ECO:0007669"/>
    <property type="project" value="InterPro"/>
</dbReference>
<dbReference type="InterPro" id="IPR036396">
    <property type="entry name" value="Cyt_P450_sf"/>
</dbReference>
<keyword evidence="6" id="KW-0503">Monooxygenase</keyword>
<keyword evidence="9" id="KW-1185">Reference proteome</keyword>
<evidence type="ECO:0000256" key="1">
    <source>
        <dbReference type="ARBA" id="ARBA00001971"/>
    </source>
</evidence>
<evidence type="ECO:0000313" key="8">
    <source>
        <dbReference type="EMBL" id="KAF2486989.1"/>
    </source>
</evidence>
<accession>A0A6A6Q4N1</accession>
<dbReference type="GeneID" id="54477290"/>
<sequence length="517" mass="58818">MIELNSSVALLGLALTSIYAFYALLKLYHHVQYSPLNAAKDAHWSVKFTAAWVWWKTVNEVDAQAIHDAHVRLGPVVRVGPHEISVNDVDGGLKPIYEGRLPKTDLYQLAVAFGEPPMFAIRNEDSHRRQKRLLAKPYGKTFLMGSREWQEERAKLADDFVSGLDKLVQPRPDVELYDILFAWSMATMSTYVFGQDRAVNLLHNLPEAQRMRKAYYRQRAYLFIQASLPIPAKVFDWLGFRSELEFIRALQKQTEQAEQSAGTARSTDGRTSVYSFMRSSVFAAREKKDSEKLELSPKETAIITSEMQDHFVAGIDTSVIGLMTCAWELSSESNKHWQDRLREEVRSARNASSQRHPDLEGQPVLDAIVRETLRLHPPGLGNLPRYTDKPIILGPPGHEVMVPAGVQVSCQALSLHRKPSVFKDPDDFRPERWLDATPEERKEMDRWFWAFGSGSRKCVGEHLALGSLRVAMAAIWGNFETSTTDDPEFVLSKGLIATPLPNKHRDYLRLHVRRVQE</sequence>
<dbReference type="EMBL" id="MU001631">
    <property type="protein sequence ID" value="KAF2486989.1"/>
    <property type="molecule type" value="Genomic_DNA"/>
</dbReference>
<evidence type="ECO:0000256" key="5">
    <source>
        <dbReference type="PIRSR" id="PIRSR602403-1"/>
    </source>
</evidence>
<keyword evidence="7" id="KW-0472">Membrane</keyword>
<gene>
    <name evidence="8" type="ORF">BDY17DRAFT_319558</name>
</gene>
<keyword evidence="3 5" id="KW-0479">Metal-binding</keyword>
<dbReference type="GO" id="GO:0005506">
    <property type="term" value="F:iron ion binding"/>
    <property type="evidence" value="ECO:0007669"/>
    <property type="project" value="InterPro"/>
</dbReference>
<keyword evidence="6" id="KW-0560">Oxidoreductase</keyword>
<dbReference type="RefSeq" id="XP_033593558.1">
    <property type="nucleotide sequence ID" value="XM_033736288.1"/>
</dbReference>
<dbReference type="PANTHER" id="PTHR24305:SF166">
    <property type="entry name" value="CYTOCHROME P450 12A4, MITOCHONDRIAL-RELATED"/>
    <property type="match status" value="1"/>
</dbReference>
<dbReference type="InterPro" id="IPR001128">
    <property type="entry name" value="Cyt_P450"/>
</dbReference>
<dbReference type="Pfam" id="PF00067">
    <property type="entry name" value="p450"/>
    <property type="match status" value="1"/>
</dbReference>
<comment type="cofactor">
    <cofactor evidence="1 5">
        <name>heme</name>
        <dbReference type="ChEBI" id="CHEBI:30413"/>
    </cofactor>
</comment>
<dbReference type="AlphaFoldDB" id="A0A6A6Q4N1"/>
<dbReference type="InterPro" id="IPR050121">
    <property type="entry name" value="Cytochrome_P450_monoxygenase"/>
</dbReference>
<evidence type="ECO:0000313" key="9">
    <source>
        <dbReference type="Proteomes" id="UP000799767"/>
    </source>
</evidence>
<protein>
    <submittedName>
        <fullName evidence="8">Cytochrome P450</fullName>
    </submittedName>
</protein>
<dbReference type="Gene3D" id="1.10.630.10">
    <property type="entry name" value="Cytochrome P450"/>
    <property type="match status" value="1"/>
</dbReference>
<dbReference type="InterPro" id="IPR017972">
    <property type="entry name" value="Cyt_P450_CS"/>
</dbReference>
<reference evidence="8" key="1">
    <citation type="journal article" date="2020" name="Stud. Mycol.">
        <title>101 Dothideomycetes genomes: a test case for predicting lifestyles and emergence of pathogens.</title>
        <authorList>
            <person name="Haridas S."/>
            <person name="Albert R."/>
            <person name="Binder M."/>
            <person name="Bloem J."/>
            <person name="Labutti K."/>
            <person name="Salamov A."/>
            <person name="Andreopoulos B."/>
            <person name="Baker S."/>
            <person name="Barry K."/>
            <person name="Bills G."/>
            <person name="Bluhm B."/>
            <person name="Cannon C."/>
            <person name="Castanera R."/>
            <person name="Culley D."/>
            <person name="Daum C."/>
            <person name="Ezra D."/>
            <person name="Gonzalez J."/>
            <person name="Henrissat B."/>
            <person name="Kuo A."/>
            <person name="Liang C."/>
            <person name="Lipzen A."/>
            <person name="Lutzoni F."/>
            <person name="Magnuson J."/>
            <person name="Mondo S."/>
            <person name="Nolan M."/>
            <person name="Ohm R."/>
            <person name="Pangilinan J."/>
            <person name="Park H.-J."/>
            <person name="Ramirez L."/>
            <person name="Alfaro M."/>
            <person name="Sun H."/>
            <person name="Tritt A."/>
            <person name="Yoshinaga Y."/>
            <person name="Zwiers L.-H."/>
            <person name="Turgeon B."/>
            <person name="Goodwin S."/>
            <person name="Spatafora J."/>
            <person name="Crous P."/>
            <person name="Grigoriev I."/>
        </authorList>
    </citation>
    <scope>NUCLEOTIDE SEQUENCE</scope>
    <source>
        <strain evidence="8">CBS 113389</strain>
    </source>
</reference>
<evidence type="ECO:0000256" key="2">
    <source>
        <dbReference type="ARBA" id="ARBA00010617"/>
    </source>
</evidence>
<evidence type="ECO:0000256" key="4">
    <source>
        <dbReference type="ARBA" id="ARBA00023004"/>
    </source>
</evidence>
<name>A0A6A6Q4N1_9PEZI</name>
<organism evidence="8 9">
    <name type="scientific">Neohortaea acidophila</name>
    <dbReference type="NCBI Taxonomy" id="245834"/>
    <lineage>
        <taxon>Eukaryota</taxon>
        <taxon>Fungi</taxon>
        <taxon>Dikarya</taxon>
        <taxon>Ascomycota</taxon>
        <taxon>Pezizomycotina</taxon>
        <taxon>Dothideomycetes</taxon>
        <taxon>Dothideomycetidae</taxon>
        <taxon>Mycosphaerellales</taxon>
        <taxon>Teratosphaeriaceae</taxon>
        <taxon>Neohortaea</taxon>
    </lineage>
</organism>
<dbReference type="PRINTS" id="PR00385">
    <property type="entry name" value="P450"/>
</dbReference>
<feature type="transmembrane region" description="Helical" evidence="7">
    <location>
        <begin position="6"/>
        <end position="25"/>
    </location>
</feature>
<dbReference type="PROSITE" id="PS00086">
    <property type="entry name" value="CYTOCHROME_P450"/>
    <property type="match status" value="1"/>
</dbReference>
<evidence type="ECO:0000256" key="6">
    <source>
        <dbReference type="RuleBase" id="RU000461"/>
    </source>
</evidence>
<feature type="binding site" description="axial binding residue" evidence="5">
    <location>
        <position position="458"/>
    </location>
    <ligand>
        <name>heme</name>
        <dbReference type="ChEBI" id="CHEBI:30413"/>
    </ligand>
    <ligandPart>
        <name>Fe</name>
        <dbReference type="ChEBI" id="CHEBI:18248"/>
    </ligandPart>
</feature>
<dbReference type="GO" id="GO:0016705">
    <property type="term" value="F:oxidoreductase activity, acting on paired donors, with incorporation or reduction of molecular oxygen"/>
    <property type="evidence" value="ECO:0007669"/>
    <property type="project" value="InterPro"/>
</dbReference>
<proteinExistence type="inferred from homology"/>
<dbReference type="PANTHER" id="PTHR24305">
    <property type="entry name" value="CYTOCHROME P450"/>
    <property type="match status" value="1"/>
</dbReference>
<dbReference type="OrthoDB" id="1470350at2759"/>